<evidence type="ECO:0000256" key="1">
    <source>
        <dbReference type="SAM" id="Phobius"/>
    </source>
</evidence>
<accession>A0ABU1GQT6</accession>
<dbReference type="RefSeq" id="WP_309637672.1">
    <property type="nucleotide sequence ID" value="NZ_JARWAL010000024.1"/>
</dbReference>
<keyword evidence="1" id="KW-1133">Transmembrane helix</keyword>
<evidence type="ECO:0000259" key="2">
    <source>
        <dbReference type="Pfam" id="PF20455"/>
    </source>
</evidence>
<feature type="domain" description="DUF6708" evidence="2">
    <location>
        <begin position="117"/>
        <end position="302"/>
    </location>
</feature>
<evidence type="ECO:0000313" key="3">
    <source>
        <dbReference type="EMBL" id="MDR5894376.1"/>
    </source>
</evidence>
<gene>
    <name evidence="3" type="ORF">QC820_16425</name>
</gene>
<proteinExistence type="predicted"/>
<dbReference type="Pfam" id="PF20455">
    <property type="entry name" value="DUF6708"/>
    <property type="match status" value="1"/>
</dbReference>
<comment type="caution">
    <text evidence="3">The sequence shown here is derived from an EMBL/GenBank/DDBJ whole genome shotgun (WGS) entry which is preliminary data.</text>
</comment>
<evidence type="ECO:0000313" key="4">
    <source>
        <dbReference type="Proteomes" id="UP001252270"/>
    </source>
</evidence>
<feature type="transmembrane region" description="Helical" evidence="1">
    <location>
        <begin position="99"/>
        <end position="123"/>
    </location>
</feature>
<sequence>MDYAGLGKRNQFPINRPLTDAEHAARYDQKKPRNAPVMDFLSVIKINSNYIELVDRWYPVRGFWAWLSVVLGVFSLAAAGALVYSVFLPVGDPMVSEVGPAILFIVMSLGFLLFAWFGAWYAFKVDCLGYTHYPIRLSRRTRQVHFFRQDGTVLKVPWDALFLTLCETKSPLAGSTYDLRAHVLDADGETVRESFSLGYPSPLGNAESIDKFWAFLQPYMEAEDGVERTWRHLKENTGYLIPVDGRKEGWRWSIVQNYAWTGHWPWLQFIGSPVLGLNAIGRMFAMWTSKVPQWPEEVEQENPVEADDPYVLTWRDNGPIGWWELYWPLICTVIGVGGYVGVIVWVVSGLWR</sequence>
<name>A0ABU1GQT6_9GAMM</name>
<organism evidence="3 4">
    <name type="scientific">Halomonas mongoliensis</name>
    <dbReference type="NCBI Taxonomy" id="321265"/>
    <lineage>
        <taxon>Bacteria</taxon>
        <taxon>Pseudomonadati</taxon>
        <taxon>Pseudomonadota</taxon>
        <taxon>Gammaproteobacteria</taxon>
        <taxon>Oceanospirillales</taxon>
        <taxon>Halomonadaceae</taxon>
        <taxon>Halomonas</taxon>
    </lineage>
</organism>
<dbReference type="EMBL" id="JARWAL010000024">
    <property type="protein sequence ID" value="MDR5894376.1"/>
    <property type="molecule type" value="Genomic_DNA"/>
</dbReference>
<feature type="transmembrane region" description="Helical" evidence="1">
    <location>
        <begin position="63"/>
        <end position="87"/>
    </location>
</feature>
<dbReference type="Proteomes" id="UP001252270">
    <property type="component" value="Unassembled WGS sequence"/>
</dbReference>
<keyword evidence="1" id="KW-0812">Transmembrane</keyword>
<keyword evidence="4" id="KW-1185">Reference proteome</keyword>
<dbReference type="InterPro" id="IPR046554">
    <property type="entry name" value="DUF6708"/>
</dbReference>
<feature type="transmembrane region" description="Helical" evidence="1">
    <location>
        <begin position="325"/>
        <end position="347"/>
    </location>
</feature>
<reference evidence="3 4" key="1">
    <citation type="submission" date="2023-04" db="EMBL/GenBank/DDBJ databases">
        <title>A long-awaited taxogenomic arrangement of the family Halomonadaceae.</title>
        <authorList>
            <person name="De La Haba R."/>
            <person name="Chuvochina M."/>
            <person name="Wittouck S."/>
            <person name="Arahal D.R."/>
            <person name="Sanchez-Porro C."/>
            <person name="Hugenholtz P."/>
            <person name="Ventosa A."/>
        </authorList>
    </citation>
    <scope>NUCLEOTIDE SEQUENCE [LARGE SCALE GENOMIC DNA]</scope>
    <source>
        <strain evidence="3 4">DSM 17332</strain>
    </source>
</reference>
<keyword evidence="1" id="KW-0472">Membrane</keyword>
<protein>
    <recommendedName>
        <fullName evidence="2">DUF6708 domain-containing protein</fullName>
    </recommendedName>
</protein>